<name>A0ABS2ELQ3_9LACO</name>
<evidence type="ECO:0000256" key="5">
    <source>
        <dbReference type="ARBA" id="ARBA00023136"/>
    </source>
</evidence>
<evidence type="ECO:0000256" key="3">
    <source>
        <dbReference type="ARBA" id="ARBA00022692"/>
    </source>
</evidence>
<evidence type="ECO:0000256" key="2">
    <source>
        <dbReference type="ARBA" id="ARBA00007349"/>
    </source>
</evidence>
<evidence type="ECO:0000313" key="8">
    <source>
        <dbReference type="Proteomes" id="UP000776629"/>
    </source>
</evidence>
<feature type="transmembrane region" description="Helical" evidence="6">
    <location>
        <begin position="446"/>
        <end position="466"/>
    </location>
</feature>
<evidence type="ECO:0000256" key="4">
    <source>
        <dbReference type="ARBA" id="ARBA00022989"/>
    </source>
</evidence>
<dbReference type="PIRSF" id="PIRSF002457">
    <property type="entry name" value="DASS"/>
    <property type="match status" value="1"/>
</dbReference>
<feature type="transmembrane region" description="Helical" evidence="6">
    <location>
        <begin position="216"/>
        <end position="239"/>
    </location>
</feature>
<organism evidence="7 8">
    <name type="scientific">Limosilactobacillus alvi</name>
    <dbReference type="NCBI Taxonomy" id="990412"/>
    <lineage>
        <taxon>Bacteria</taxon>
        <taxon>Bacillati</taxon>
        <taxon>Bacillota</taxon>
        <taxon>Bacilli</taxon>
        <taxon>Lactobacillales</taxon>
        <taxon>Lactobacillaceae</taxon>
        <taxon>Limosilactobacillus</taxon>
    </lineage>
</organism>
<keyword evidence="3 6" id="KW-0812">Transmembrane</keyword>
<gene>
    <name evidence="7" type="ORF">H5993_01425</name>
</gene>
<sequence length="472" mass="51398">MELEKIDYKKFIWPVVIGLILWFTTPIRPSGVSTQAWQMLALFVATIVGCITQPLGIAGVTLIGFALTVGLGFVPMKVALTAFSNSAAWLIAMAFLLSRGIIKTGLGQRIALLFVRWFGKKTLGLAYAIAGIDLITAPATPSNTARAGGIVFPLIQSLAETFKSTPEKGTQDKIGSYLVFTEFHANTITSALFMTAMAPNLVAVQMADKLGVHITWIGWFIAASVPSILSFIIVPWLIYKMFPPKIKETPNAKEWADSELAKMGKMKLSEKIMSFAFILTLVLWMLTSITGMDATFIALMAIDILLVTGVLSVQDVLKEKGAWNVLIWLSVLVYMAGLLTQFGLIKWLSDAIAHEMHGIGWLTVLIVLGIVLFYTHYFFASATAHVTAMFAPFLGVAISAGAPHYLAAMFLAMISAVMASTTHYANGPASILATSGYVKQGTWWKLNFILGIFYILVISVIGILWLKLIGLN</sequence>
<feature type="transmembrane region" description="Helical" evidence="6">
    <location>
        <begin position="325"/>
        <end position="344"/>
    </location>
</feature>
<protein>
    <submittedName>
        <fullName evidence="7">DASS family sodium-coupled anion symporter</fullName>
    </submittedName>
</protein>
<dbReference type="NCBIfam" id="TIGR00785">
    <property type="entry name" value="dass"/>
    <property type="match status" value="1"/>
</dbReference>
<keyword evidence="8" id="KW-1185">Reference proteome</keyword>
<feature type="transmembrane region" description="Helical" evidence="6">
    <location>
        <begin position="174"/>
        <end position="196"/>
    </location>
</feature>
<dbReference type="PANTHER" id="PTHR42826">
    <property type="entry name" value="DICARBOXYLATE TRANSPORTER 2.1, CHLOROPLASTIC"/>
    <property type="match status" value="1"/>
</dbReference>
<feature type="transmembrane region" description="Helical" evidence="6">
    <location>
        <begin position="272"/>
        <end position="289"/>
    </location>
</feature>
<feature type="transmembrane region" description="Helical" evidence="6">
    <location>
        <begin position="79"/>
        <end position="102"/>
    </location>
</feature>
<keyword evidence="5 6" id="KW-0472">Membrane</keyword>
<dbReference type="RefSeq" id="WP_204775948.1">
    <property type="nucleotide sequence ID" value="NZ_JACJJQ010000004.1"/>
</dbReference>
<keyword evidence="4 6" id="KW-1133">Transmembrane helix</keyword>
<dbReference type="InterPro" id="IPR030676">
    <property type="entry name" value="CitT-rel"/>
</dbReference>
<evidence type="ECO:0000256" key="6">
    <source>
        <dbReference type="SAM" id="Phobius"/>
    </source>
</evidence>
<feature type="transmembrane region" description="Helical" evidence="6">
    <location>
        <begin position="295"/>
        <end position="313"/>
    </location>
</feature>
<dbReference type="Proteomes" id="UP000776629">
    <property type="component" value="Unassembled WGS sequence"/>
</dbReference>
<proteinExistence type="inferred from homology"/>
<dbReference type="Pfam" id="PF00939">
    <property type="entry name" value="Na_sulph_symp"/>
    <property type="match status" value="1"/>
</dbReference>
<reference evidence="7 8" key="1">
    <citation type="journal article" date="2021" name="Sci. Rep.">
        <title>The distribution of antibiotic resistance genes in chicken gut microbiota commensals.</title>
        <authorList>
            <person name="Juricova H."/>
            <person name="Matiasovicova J."/>
            <person name="Kubasova T."/>
            <person name="Cejkova D."/>
            <person name="Rychlik I."/>
        </authorList>
    </citation>
    <scope>NUCLEOTIDE SEQUENCE [LARGE SCALE GENOMIC DNA]</scope>
    <source>
        <strain evidence="7 8">An810</strain>
    </source>
</reference>
<accession>A0ABS2ELQ3</accession>
<evidence type="ECO:0000256" key="1">
    <source>
        <dbReference type="ARBA" id="ARBA00004141"/>
    </source>
</evidence>
<feature type="transmembrane region" description="Helical" evidence="6">
    <location>
        <begin position="40"/>
        <end position="67"/>
    </location>
</feature>
<feature type="transmembrane region" description="Helical" evidence="6">
    <location>
        <begin position="356"/>
        <end position="375"/>
    </location>
</feature>
<comment type="subcellular location">
    <subcellularLocation>
        <location evidence="1">Membrane</location>
        <topology evidence="1">Multi-pass membrane protein</topology>
    </subcellularLocation>
</comment>
<feature type="transmembrane region" description="Helical" evidence="6">
    <location>
        <begin position="12"/>
        <end position="28"/>
    </location>
</feature>
<comment type="similarity">
    <text evidence="2">Belongs to the SLC13A/DASS transporter (TC 2.A.47) family. DIT1 subfamily.</text>
</comment>
<evidence type="ECO:0000313" key="7">
    <source>
        <dbReference type="EMBL" id="MBM6753428.1"/>
    </source>
</evidence>
<dbReference type="EMBL" id="JACJJQ010000004">
    <property type="protein sequence ID" value="MBM6753428.1"/>
    <property type="molecule type" value="Genomic_DNA"/>
</dbReference>
<comment type="caution">
    <text evidence="7">The sequence shown here is derived from an EMBL/GenBank/DDBJ whole genome shotgun (WGS) entry which is preliminary data.</text>
</comment>
<dbReference type="InterPro" id="IPR001898">
    <property type="entry name" value="SLC13A/DASS"/>
</dbReference>